<reference evidence="3 4" key="1">
    <citation type="journal article" date="2005" name="Int. J. Syst. Evol. Microbiol.">
        <title>Bacillus litoralis sp. nov., isolated from a tidal flat of the Yellow Sea in Korea.</title>
        <authorList>
            <person name="Yoon J.H."/>
            <person name="Oh T.K."/>
        </authorList>
    </citation>
    <scope>NUCLEOTIDE SEQUENCE [LARGE SCALE GENOMIC DNA]</scope>
    <source>
        <strain evidence="3 4">SW-211</strain>
    </source>
</reference>
<dbReference type="CDD" id="cd00118">
    <property type="entry name" value="LysM"/>
    <property type="match status" value="1"/>
</dbReference>
<dbReference type="Gene3D" id="3.10.350.10">
    <property type="entry name" value="LysM domain"/>
    <property type="match status" value="1"/>
</dbReference>
<keyword evidence="1" id="KW-0812">Transmembrane</keyword>
<evidence type="ECO:0000313" key="4">
    <source>
        <dbReference type="Proteomes" id="UP000321363"/>
    </source>
</evidence>
<dbReference type="Proteomes" id="UP000321363">
    <property type="component" value="Unassembled WGS sequence"/>
</dbReference>
<feature type="domain" description="LysM" evidence="2">
    <location>
        <begin position="69"/>
        <end position="120"/>
    </location>
</feature>
<evidence type="ECO:0000259" key="2">
    <source>
        <dbReference type="PROSITE" id="PS51782"/>
    </source>
</evidence>
<dbReference type="PROSITE" id="PS51782">
    <property type="entry name" value="LYSM"/>
    <property type="match status" value="1"/>
</dbReference>
<dbReference type="AlphaFoldDB" id="A0A5C6W1S5"/>
<dbReference type="SMART" id="SM00257">
    <property type="entry name" value="LysM"/>
    <property type="match status" value="1"/>
</dbReference>
<organism evidence="3 4">
    <name type="scientific">Metabacillus litoralis</name>
    <dbReference type="NCBI Taxonomy" id="152268"/>
    <lineage>
        <taxon>Bacteria</taxon>
        <taxon>Bacillati</taxon>
        <taxon>Bacillota</taxon>
        <taxon>Bacilli</taxon>
        <taxon>Bacillales</taxon>
        <taxon>Bacillaceae</taxon>
        <taxon>Metabacillus</taxon>
    </lineage>
</organism>
<proteinExistence type="predicted"/>
<keyword evidence="1" id="KW-0472">Membrane</keyword>
<keyword evidence="4" id="KW-1185">Reference proteome</keyword>
<dbReference type="InterPro" id="IPR018392">
    <property type="entry name" value="LysM"/>
</dbReference>
<dbReference type="EMBL" id="VOQF01000003">
    <property type="protein sequence ID" value="TXC91854.1"/>
    <property type="molecule type" value="Genomic_DNA"/>
</dbReference>
<gene>
    <name evidence="3" type="ORF">FS935_05575</name>
</gene>
<dbReference type="InterPro" id="IPR036779">
    <property type="entry name" value="LysM_dom_sf"/>
</dbReference>
<sequence>MSTNISSRKALTRTFVPIIIKVSKGEQIFYEVIIMNKLSVCYILTFIVSILAITLIVSYTGADSLENYHKVEIKEGDSLWSIADEFQKKTEISKQDFVKWVQEKNNIHSTLIKPGDLVVVPIEKTDFYHIEQIASE</sequence>
<evidence type="ECO:0000256" key="1">
    <source>
        <dbReference type="SAM" id="Phobius"/>
    </source>
</evidence>
<accession>A0A5C6W1S5</accession>
<keyword evidence="1" id="KW-1133">Transmembrane helix</keyword>
<evidence type="ECO:0000313" key="3">
    <source>
        <dbReference type="EMBL" id="TXC91854.1"/>
    </source>
</evidence>
<name>A0A5C6W1S5_9BACI</name>
<dbReference type="Pfam" id="PF01476">
    <property type="entry name" value="LysM"/>
    <property type="match status" value="1"/>
</dbReference>
<feature type="transmembrane region" description="Helical" evidence="1">
    <location>
        <begin position="40"/>
        <end position="62"/>
    </location>
</feature>
<comment type="caution">
    <text evidence="3">The sequence shown here is derived from an EMBL/GenBank/DDBJ whole genome shotgun (WGS) entry which is preliminary data.</text>
</comment>
<protein>
    <submittedName>
        <fullName evidence="3">LysM peptidoglycan-binding domain-containing protein</fullName>
    </submittedName>
</protein>